<dbReference type="Proteomes" id="UP000886653">
    <property type="component" value="Unassembled WGS sequence"/>
</dbReference>
<name>A0A9P6NVK9_9BASI</name>
<proteinExistence type="predicted"/>
<dbReference type="EMBL" id="MU167220">
    <property type="protein sequence ID" value="KAG0150275.1"/>
    <property type="molecule type" value="Genomic_DNA"/>
</dbReference>
<organism evidence="2 3">
    <name type="scientific">Cronartium quercuum f. sp. fusiforme G11</name>
    <dbReference type="NCBI Taxonomy" id="708437"/>
    <lineage>
        <taxon>Eukaryota</taxon>
        <taxon>Fungi</taxon>
        <taxon>Dikarya</taxon>
        <taxon>Basidiomycota</taxon>
        <taxon>Pucciniomycotina</taxon>
        <taxon>Pucciniomycetes</taxon>
        <taxon>Pucciniales</taxon>
        <taxon>Coleosporiaceae</taxon>
        <taxon>Cronartium</taxon>
    </lineage>
</organism>
<keyword evidence="3" id="KW-1185">Reference proteome</keyword>
<evidence type="ECO:0000313" key="3">
    <source>
        <dbReference type="Proteomes" id="UP000886653"/>
    </source>
</evidence>
<comment type="caution">
    <text evidence="2">The sequence shown here is derived from an EMBL/GenBank/DDBJ whole genome shotgun (WGS) entry which is preliminary data.</text>
</comment>
<evidence type="ECO:0000256" key="1">
    <source>
        <dbReference type="SAM" id="SignalP"/>
    </source>
</evidence>
<evidence type="ECO:0000313" key="2">
    <source>
        <dbReference type="EMBL" id="KAG0150275.1"/>
    </source>
</evidence>
<protein>
    <submittedName>
        <fullName evidence="2">Uncharacterized protein</fullName>
    </submittedName>
</protein>
<feature type="signal peptide" evidence="1">
    <location>
        <begin position="1"/>
        <end position="20"/>
    </location>
</feature>
<gene>
    <name evidence="2" type="ORF">CROQUDRAFT_680651</name>
</gene>
<accession>A0A9P6NVK9</accession>
<dbReference type="AlphaFoldDB" id="A0A9P6NVK9"/>
<keyword evidence="1" id="KW-0732">Signal</keyword>
<reference evidence="2" key="1">
    <citation type="submission" date="2013-11" db="EMBL/GenBank/DDBJ databases">
        <title>Genome sequence of the fusiform rust pathogen reveals effectors for host alternation and coevolution with pine.</title>
        <authorList>
            <consortium name="DOE Joint Genome Institute"/>
            <person name="Smith K."/>
            <person name="Pendleton A."/>
            <person name="Kubisiak T."/>
            <person name="Anderson C."/>
            <person name="Salamov A."/>
            <person name="Aerts A."/>
            <person name="Riley R."/>
            <person name="Clum A."/>
            <person name="Lindquist E."/>
            <person name="Ence D."/>
            <person name="Campbell M."/>
            <person name="Kronenberg Z."/>
            <person name="Feau N."/>
            <person name="Dhillon B."/>
            <person name="Hamelin R."/>
            <person name="Burleigh J."/>
            <person name="Smith J."/>
            <person name="Yandell M."/>
            <person name="Nelson C."/>
            <person name="Grigoriev I."/>
            <person name="Davis J."/>
        </authorList>
    </citation>
    <scope>NUCLEOTIDE SEQUENCE</scope>
    <source>
        <strain evidence="2">G11</strain>
    </source>
</reference>
<feature type="chain" id="PRO_5040383178" evidence="1">
    <location>
        <begin position="21"/>
        <end position="321"/>
    </location>
</feature>
<sequence>MNFGRFLIGILFVIDDRVLATELTTINTGYSWASPSPIMSYTKSTDPVPGFIMSTLDQQKQEKEAQVSYLESQRGSSEKQKMLNLGTKKGKEIQQLGKKKIKKSNHRIELDKLNAELAQKKKQDQVSLVKMIPGKDLKIFKNEHDIVLTPKNSKWRGPSSDLLIACKKFGSRLLKDFKSKENDLEPTAELTYSNRRVLASYSKPRSTRFRTVYFYGDSGTAEDLAICTWLLIVLAVVVIVSAGYAAEQLEALVHQEKVVQHGQQVIASAARVTFSPYPLVSFSLCCWLCLGNVPIEKIEVFEAFSPTNHTKTARLLPQDLH</sequence>